<keyword evidence="7" id="KW-0808">Transferase</keyword>
<keyword evidence="1 3" id="KW-0658">Purine biosynthesis</keyword>
<evidence type="ECO:0000256" key="4">
    <source>
        <dbReference type="PIRNR" id="PIRNR001338"/>
    </source>
</evidence>
<evidence type="ECO:0000313" key="8">
    <source>
        <dbReference type="Proteomes" id="UP000050961"/>
    </source>
</evidence>
<dbReference type="UniPathway" id="UPA00074">
    <property type="reaction ID" value="UER00943"/>
</dbReference>
<dbReference type="PATRIC" id="fig|1423806.3.peg.1698"/>
<dbReference type="PANTHER" id="PTHR23046:SF2">
    <property type="entry name" value="PHOSPHORIBOSYLAMINOIMIDAZOLE CARBOXYLASE"/>
    <property type="match status" value="1"/>
</dbReference>
<name>A0A023CUK3_9LACO</name>
<feature type="binding site" evidence="3 5">
    <location>
        <position position="41"/>
    </location>
    <ligand>
        <name>substrate</name>
    </ligand>
</feature>
<dbReference type="Gene3D" id="3.40.50.1970">
    <property type="match status" value="1"/>
</dbReference>
<comment type="similarity">
    <text evidence="3">Belongs to the AIR carboxylase family. Class I subfamily.</text>
</comment>
<dbReference type="InterPro" id="IPR033747">
    <property type="entry name" value="PurE_ClassI"/>
</dbReference>
<keyword evidence="2 3" id="KW-0413">Isomerase</keyword>
<comment type="catalytic activity">
    <reaction evidence="3 4">
        <text>5-carboxyamino-1-(5-phospho-D-ribosyl)imidazole + H(+) = 5-amino-1-(5-phospho-D-ribosyl)imidazole-4-carboxylate</text>
        <dbReference type="Rhea" id="RHEA:13193"/>
        <dbReference type="ChEBI" id="CHEBI:15378"/>
        <dbReference type="ChEBI" id="CHEBI:58730"/>
        <dbReference type="ChEBI" id="CHEBI:77657"/>
        <dbReference type="EC" id="5.4.99.18"/>
    </reaction>
</comment>
<feature type="binding site" evidence="3 5">
    <location>
        <position position="11"/>
    </location>
    <ligand>
        <name>substrate</name>
    </ligand>
</feature>
<sequence>MSNEISIIMGSISDWKTMKEAALVLDQFQVAYDKRVISAHRMPTEMFAFSKEASSKGVKVIIAGAGGAAHLPGMVAANTILPVLGVPIQSHALNGLDSLLSIVQMPAGVPVATTAIGTAGAKNAALLAIQILALNNANLQSALNTFRQKQHDSSVESGEKLD</sequence>
<dbReference type="STRING" id="1423806.FD15_GL001672"/>
<dbReference type="PANTHER" id="PTHR23046">
    <property type="entry name" value="PHOSPHORIBOSYLAMINOIMIDAZOLE CARBOXYLASE CATALYTIC SUBUNIT"/>
    <property type="match status" value="1"/>
</dbReference>
<gene>
    <name evidence="3" type="primary">purE</name>
    <name evidence="7" type="ORF">FD15_GL001672</name>
</gene>
<dbReference type="InterPro" id="IPR024694">
    <property type="entry name" value="PurE_prokaryotes"/>
</dbReference>
<dbReference type="AlphaFoldDB" id="A0A023CUK3"/>
<dbReference type="EC" id="5.4.99.18" evidence="3 4"/>
<dbReference type="eggNOG" id="COG0041">
    <property type="taxonomic scope" value="Bacteria"/>
</dbReference>
<accession>A0A023CUK3</accession>
<protein>
    <recommendedName>
        <fullName evidence="3 4">N5-carboxyaminoimidazole ribonucleotide mutase</fullName>
        <shortName evidence="3 4">N5-CAIR mutase</shortName>
        <ecNumber evidence="3 4">5.4.99.18</ecNumber>
    </recommendedName>
    <alternativeName>
        <fullName evidence="3">5-(carboxyamino)imidazole ribonucleotide mutase</fullName>
    </alternativeName>
</protein>
<dbReference type="OrthoDB" id="9791908at2"/>
<dbReference type="Proteomes" id="UP000050961">
    <property type="component" value="Unassembled WGS sequence"/>
</dbReference>
<evidence type="ECO:0000259" key="6">
    <source>
        <dbReference type="SMART" id="SM01001"/>
    </source>
</evidence>
<organism evidence="7 8">
    <name type="scientific">Liquorilactobacillus sucicola DSM 21376 = JCM 15457</name>
    <dbReference type="NCBI Taxonomy" id="1423806"/>
    <lineage>
        <taxon>Bacteria</taxon>
        <taxon>Bacillati</taxon>
        <taxon>Bacillota</taxon>
        <taxon>Bacilli</taxon>
        <taxon>Lactobacillales</taxon>
        <taxon>Lactobacillaceae</taxon>
        <taxon>Liquorilactobacillus</taxon>
    </lineage>
</organism>
<dbReference type="NCBIfam" id="TIGR01162">
    <property type="entry name" value="purE"/>
    <property type="match status" value="1"/>
</dbReference>
<evidence type="ECO:0000256" key="1">
    <source>
        <dbReference type="ARBA" id="ARBA00022755"/>
    </source>
</evidence>
<evidence type="ECO:0000256" key="2">
    <source>
        <dbReference type="ARBA" id="ARBA00023235"/>
    </source>
</evidence>
<comment type="function">
    <text evidence="3 4">Catalyzes the conversion of N5-carboxyaminoimidazole ribonucleotide (N5-CAIR) to 4-carboxy-5-aminoimidazole ribonucleotide (CAIR).</text>
</comment>
<dbReference type="SUPFAM" id="SSF52255">
    <property type="entry name" value="N5-CAIR mutase (phosphoribosylaminoimidazole carboxylase, PurE)"/>
    <property type="match status" value="1"/>
</dbReference>
<comment type="pathway">
    <text evidence="3 4">Purine metabolism; IMP biosynthesis via de novo pathway; 5-amino-1-(5-phospho-D-ribosyl)imidazole-4-carboxylate from 5-amino-1-(5-phospho-D-ribosyl)imidazole (N5-CAIR route): step 2/2.</text>
</comment>
<dbReference type="Pfam" id="PF00731">
    <property type="entry name" value="AIRC"/>
    <property type="match status" value="1"/>
</dbReference>
<proteinExistence type="inferred from homology"/>
<dbReference type="EMBL" id="AYZF01000017">
    <property type="protein sequence ID" value="KRN05128.1"/>
    <property type="molecule type" value="Genomic_DNA"/>
</dbReference>
<dbReference type="GO" id="GO:0006189">
    <property type="term" value="P:'de novo' IMP biosynthetic process"/>
    <property type="evidence" value="ECO:0007669"/>
    <property type="project" value="UniProtKB-UniRule"/>
</dbReference>
<feature type="domain" description="PurE" evidence="6">
    <location>
        <begin position="3"/>
        <end position="154"/>
    </location>
</feature>
<dbReference type="InterPro" id="IPR000031">
    <property type="entry name" value="PurE_dom"/>
</dbReference>
<dbReference type="GO" id="GO:0034023">
    <property type="term" value="F:5-(carboxyamino)imidazole ribonucleotide mutase activity"/>
    <property type="evidence" value="ECO:0007669"/>
    <property type="project" value="UniProtKB-UniRule"/>
</dbReference>
<keyword evidence="8" id="KW-1185">Reference proteome</keyword>
<dbReference type="HAMAP" id="MF_01929">
    <property type="entry name" value="PurE_classI"/>
    <property type="match status" value="1"/>
</dbReference>
<dbReference type="SMART" id="SM01001">
    <property type="entry name" value="AIRC"/>
    <property type="match status" value="1"/>
</dbReference>
<feature type="binding site" evidence="3 5">
    <location>
        <position position="14"/>
    </location>
    <ligand>
        <name>substrate</name>
    </ligand>
</feature>
<comment type="caution">
    <text evidence="7">The sequence shown here is derived from an EMBL/GenBank/DDBJ whole genome shotgun (WGS) entry which is preliminary data.</text>
</comment>
<dbReference type="PIRSF" id="PIRSF001338">
    <property type="entry name" value="AIR_carboxylase"/>
    <property type="match status" value="1"/>
</dbReference>
<evidence type="ECO:0000313" key="7">
    <source>
        <dbReference type="EMBL" id="KRN05128.1"/>
    </source>
</evidence>
<evidence type="ECO:0000256" key="3">
    <source>
        <dbReference type="HAMAP-Rule" id="MF_01929"/>
    </source>
</evidence>
<reference evidence="7 8" key="1">
    <citation type="journal article" date="2015" name="Genome Announc.">
        <title>Expanding the biotechnology potential of lactobacilli through comparative genomics of 213 strains and associated genera.</title>
        <authorList>
            <person name="Sun Z."/>
            <person name="Harris H.M."/>
            <person name="McCann A."/>
            <person name="Guo C."/>
            <person name="Argimon S."/>
            <person name="Zhang W."/>
            <person name="Yang X."/>
            <person name="Jeffery I.B."/>
            <person name="Cooney J.C."/>
            <person name="Kagawa T.F."/>
            <person name="Liu W."/>
            <person name="Song Y."/>
            <person name="Salvetti E."/>
            <person name="Wrobel A."/>
            <person name="Rasinkangas P."/>
            <person name="Parkhill J."/>
            <person name="Rea M.C."/>
            <person name="O'Sullivan O."/>
            <person name="Ritari J."/>
            <person name="Douillard F.P."/>
            <person name="Paul Ross R."/>
            <person name="Yang R."/>
            <person name="Briner A.E."/>
            <person name="Felis G.E."/>
            <person name="de Vos W.M."/>
            <person name="Barrangou R."/>
            <person name="Klaenhammer T.R."/>
            <person name="Caufield P.W."/>
            <person name="Cui Y."/>
            <person name="Zhang H."/>
            <person name="O'Toole P.W."/>
        </authorList>
    </citation>
    <scope>NUCLEOTIDE SEQUENCE [LARGE SCALE GENOMIC DNA]</scope>
    <source>
        <strain evidence="7 8">DSM 21376</strain>
    </source>
</reference>
<evidence type="ECO:0000256" key="5">
    <source>
        <dbReference type="PIRSR" id="PIRSR001338-1"/>
    </source>
</evidence>
<dbReference type="GO" id="GO:0016740">
    <property type="term" value="F:transferase activity"/>
    <property type="evidence" value="ECO:0007669"/>
    <property type="project" value="UniProtKB-KW"/>
</dbReference>